<gene>
    <name evidence="1" type="ORF">HMPREF9684_0009</name>
</gene>
<dbReference type="AlphaFoldDB" id="E1LBL0"/>
<dbReference type="EMBL" id="AEDS01000042">
    <property type="protein sequence ID" value="EFL57994.1"/>
    <property type="molecule type" value="Genomic_DNA"/>
</dbReference>
<sequence length="404" mass="44310">MQNRVLPVRLEGPIKVEAEVKATMVGDNGKSAYEIAVAHGYKGTEQEWLDSLKGLQGPQGEPGLKGAPFRYEDFTPEQLEALKGPKGDKGNPFVYADFTTEQLEALKGPKGDKGEDGRDGASATVDNAHQLLLQGNVWCESASVDDVLTALIGNISKPFPRSDVKPLTFTQPQKGDTILFLQGEDHYKVSLEGGELVEVVNGSANITIPAYGKSDIVVDYFNMLGVKVSNITITGINELQFTDKNGITVFKEGNVLTIDLTNQTDNIDKNYDISDRPAWVYDGVTEFKFISNSPNKIIGYAETSKIPIDNLYATLNTIGNPNIKTIYAQYGEIGKMTSVLMTRRAYRSVGDGASRKVIFLGQQNIRTQVELERIKADYFAVMSEPFNGYVAGFGDFYKTAPDNE</sequence>
<dbReference type="Proteomes" id="UP000005942">
    <property type="component" value="Unassembled WGS sequence"/>
</dbReference>
<name>E1LBL0_9FIRM</name>
<evidence type="ECO:0008006" key="3">
    <source>
        <dbReference type="Google" id="ProtNLM"/>
    </source>
</evidence>
<accession>E1LBL0</accession>
<evidence type="ECO:0000313" key="2">
    <source>
        <dbReference type="Proteomes" id="UP000005942"/>
    </source>
</evidence>
<proteinExistence type="predicted"/>
<reference evidence="1 2" key="1">
    <citation type="submission" date="2010-08" db="EMBL/GenBank/DDBJ databases">
        <authorList>
            <person name="Durkin A.S."/>
            <person name="Madupu R."/>
            <person name="Torralba M."/>
            <person name="Gillis M."/>
            <person name="Methe B."/>
            <person name="Sutton G."/>
            <person name="Nelson K.E."/>
        </authorList>
    </citation>
    <scope>NUCLEOTIDE SEQUENCE [LARGE SCALE GENOMIC DNA]</scope>
    <source>
        <strain evidence="1 2">ACS-134-V-Col7a</strain>
    </source>
</reference>
<comment type="caution">
    <text evidence="1">The sequence shown here is derived from an EMBL/GenBank/DDBJ whole genome shotgun (WGS) entry which is preliminary data.</text>
</comment>
<evidence type="ECO:0000313" key="1">
    <source>
        <dbReference type="EMBL" id="EFL57994.1"/>
    </source>
</evidence>
<organism evidence="1 2">
    <name type="scientific">Veillonella atypica ACS-134-V-Col7a</name>
    <dbReference type="NCBI Taxonomy" id="866778"/>
    <lineage>
        <taxon>Bacteria</taxon>
        <taxon>Bacillati</taxon>
        <taxon>Bacillota</taxon>
        <taxon>Negativicutes</taxon>
        <taxon>Veillonellales</taxon>
        <taxon>Veillonellaceae</taxon>
        <taxon>Veillonella</taxon>
    </lineage>
</organism>
<protein>
    <recommendedName>
        <fullName evidence="3">Collagen triple helix repeat protein</fullName>
    </recommendedName>
</protein>